<dbReference type="EMBL" id="MOXJ01000013">
    <property type="protein sequence ID" value="PDO10543.1"/>
    <property type="molecule type" value="Genomic_DNA"/>
</dbReference>
<sequence length="606" mass="68369">MLYSLRSRLIAAFGLLLLCSSGAMSYALFYQARDMIRADIESSALEKMEEYRLYVRMALIQIYDLSSIIYNSDMTRQWDAAMSDPTLTAAEKTLASLRFSQFLTRTLYNYSGVSSITLYRTDGRWVSVENMIGEDQSFLNEAWYHDFVRSGNHWVPAHLDPIEVRRANPHQVVSLLLPIGTFEPSRADTVMKVNVSATFFSEPLEHLHLGETGAIFLLDAERRSLITREAFEALPESVRRAVRPEAPLLGGQGVLSLKDENGGAQMLVYKTLSPYDWLLVGVVSERELFAKLTRLRDAMLVLTTVLFAASIAVASWLSHGIARPLSRLASAMRHVQKGDFDKAESRIPAAGSVRNEVGFVTETFRNMVALLRHYIRTEFEQNLLRQQAEYRALLMQINPHFLFNTLELLSSLAVQRRIEDTTRVVDALGKMLRYALHGEDRVLLEEELGYIRNYISILEIRFKDRMRATVRTEGSVVGVRIPKFVLQPLVENAVKFSVASGRTAVVEVEVRREGEQLRLAVADNGPGMSEETAARLTSEPLSARLDYVLRRPAQHIGLRNTLARCGLFYGERFSFRIETEPGRGTRIELTLPVDVDEGSDDACTAS</sequence>
<dbReference type="Pfam" id="PF02518">
    <property type="entry name" value="HATPase_c"/>
    <property type="match status" value="1"/>
</dbReference>
<evidence type="ECO:0000256" key="11">
    <source>
        <dbReference type="ARBA" id="ARBA00023136"/>
    </source>
</evidence>
<keyword evidence="7" id="KW-0547">Nucleotide-binding</keyword>
<evidence type="ECO:0000256" key="3">
    <source>
        <dbReference type="ARBA" id="ARBA00012438"/>
    </source>
</evidence>
<keyword evidence="8 15" id="KW-0418">Kinase</keyword>
<organism evidence="15 16">
    <name type="scientific">Candidatus Reconcilbacillus cellulovorans</name>
    <dbReference type="NCBI Taxonomy" id="1906605"/>
    <lineage>
        <taxon>Bacteria</taxon>
        <taxon>Bacillati</taxon>
        <taxon>Bacillota</taxon>
        <taxon>Bacilli</taxon>
        <taxon>Bacillales</taxon>
        <taxon>Paenibacillaceae</taxon>
        <taxon>Candidatus Reconcilbacillus</taxon>
    </lineage>
</organism>
<dbReference type="PANTHER" id="PTHR34220:SF7">
    <property type="entry name" value="SENSOR HISTIDINE KINASE YPDA"/>
    <property type="match status" value="1"/>
</dbReference>
<keyword evidence="12" id="KW-1133">Transmembrane helix</keyword>
<dbReference type="EC" id="2.7.13.3" evidence="3"/>
<proteinExistence type="predicted"/>
<evidence type="ECO:0000256" key="7">
    <source>
        <dbReference type="ARBA" id="ARBA00022741"/>
    </source>
</evidence>
<feature type="domain" description="HAMP" evidence="14">
    <location>
        <begin position="319"/>
        <end position="376"/>
    </location>
</feature>
<keyword evidence="12" id="KW-0812">Transmembrane</keyword>
<keyword evidence="11 12" id="KW-0472">Membrane</keyword>
<keyword evidence="6" id="KW-0808">Transferase</keyword>
<protein>
    <recommendedName>
        <fullName evidence="3">histidine kinase</fullName>
        <ecNumber evidence="3">2.7.13.3</ecNumber>
    </recommendedName>
</protein>
<evidence type="ECO:0000256" key="2">
    <source>
        <dbReference type="ARBA" id="ARBA00004651"/>
    </source>
</evidence>
<evidence type="ECO:0000256" key="1">
    <source>
        <dbReference type="ARBA" id="ARBA00000085"/>
    </source>
</evidence>
<gene>
    <name evidence="15" type="ORF">BLM47_06625</name>
</gene>
<keyword evidence="4" id="KW-1003">Cell membrane</keyword>
<dbReference type="InterPro" id="IPR050640">
    <property type="entry name" value="Bact_2-comp_sensor_kinase"/>
</dbReference>
<accession>A0A2A6E0M5</accession>
<dbReference type="Pfam" id="PF00672">
    <property type="entry name" value="HAMP"/>
    <property type="match status" value="1"/>
</dbReference>
<reference evidence="15 16" key="1">
    <citation type="submission" date="2016-12" db="EMBL/GenBank/DDBJ databases">
        <title>Candidatus Reconcilibacillus cellulovorans genome.</title>
        <authorList>
            <person name="Kolinko S."/>
            <person name="Wu Y.-W."/>
            <person name="Tachea F."/>
            <person name="Denzel E."/>
            <person name="Hiras J."/>
            <person name="Baecker N."/>
            <person name="Chan L.J."/>
            <person name="Eichorst S.A."/>
            <person name="Frey D."/>
            <person name="Adams P.D."/>
            <person name="Pray T."/>
            <person name="Tanjore D."/>
            <person name="Petzold C.J."/>
            <person name="Gladden J.M."/>
            <person name="Simmons B.A."/>
            <person name="Singer S.W."/>
        </authorList>
    </citation>
    <scope>NUCLEOTIDE SEQUENCE [LARGE SCALE GENOMIC DNA]</scope>
    <source>
        <strain evidence="15">JTherm</strain>
    </source>
</reference>
<keyword evidence="9" id="KW-0067">ATP-binding</keyword>
<dbReference type="InterPro" id="IPR010559">
    <property type="entry name" value="Sig_transdc_His_kin_internal"/>
</dbReference>
<evidence type="ECO:0000256" key="4">
    <source>
        <dbReference type="ARBA" id="ARBA00022475"/>
    </source>
</evidence>
<dbReference type="InterPro" id="IPR003594">
    <property type="entry name" value="HATPase_dom"/>
</dbReference>
<dbReference type="SUPFAM" id="SSF55874">
    <property type="entry name" value="ATPase domain of HSP90 chaperone/DNA topoisomerase II/histidine kinase"/>
    <property type="match status" value="1"/>
</dbReference>
<keyword evidence="10" id="KW-0902">Two-component regulatory system</keyword>
<evidence type="ECO:0000256" key="5">
    <source>
        <dbReference type="ARBA" id="ARBA00022553"/>
    </source>
</evidence>
<evidence type="ECO:0000256" key="10">
    <source>
        <dbReference type="ARBA" id="ARBA00023012"/>
    </source>
</evidence>
<dbReference type="PROSITE" id="PS50885">
    <property type="entry name" value="HAMP"/>
    <property type="match status" value="1"/>
</dbReference>
<dbReference type="Gene3D" id="3.30.450.20">
    <property type="entry name" value="PAS domain"/>
    <property type="match status" value="1"/>
</dbReference>
<name>A0A2A6E0M5_9BACL</name>
<feature type="domain" description="Histidine kinase" evidence="13">
    <location>
        <begin position="485"/>
        <end position="595"/>
    </location>
</feature>
<dbReference type="CDD" id="cd06225">
    <property type="entry name" value="HAMP"/>
    <property type="match status" value="1"/>
</dbReference>
<dbReference type="GO" id="GO:0005886">
    <property type="term" value="C:plasma membrane"/>
    <property type="evidence" value="ECO:0007669"/>
    <property type="project" value="UniProtKB-SubCell"/>
</dbReference>
<dbReference type="Proteomes" id="UP000243688">
    <property type="component" value="Unassembled WGS sequence"/>
</dbReference>
<dbReference type="PROSITE" id="PS50109">
    <property type="entry name" value="HIS_KIN"/>
    <property type="match status" value="1"/>
</dbReference>
<evidence type="ECO:0000256" key="8">
    <source>
        <dbReference type="ARBA" id="ARBA00022777"/>
    </source>
</evidence>
<evidence type="ECO:0000313" key="15">
    <source>
        <dbReference type="EMBL" id="PDO10543.1"/>
    </source>
</evidence>
<dbReference type="SMART" id="SM00387">
    <property type="entry name" value="HATPase_c"/>
    <property type="match status" value="1"/>
</dbReference>
<dbReference type="AlphaFoldDB" id="A0A2A6E0M5"/>
<dbReference type="GO" id="GO:0005524">
    <property type="term" value="F:ATP binding"/>
    <property type="evidence" value="ECO:0007669"/>
    <property type="project" value="UniProtKB-KW"/>
</dbReference>
<feature type="transmembrane region" description="Helical" evidence="12">
    <location>
        <begin position="298"/>
        <end position="317"/>
    </location>
</feature>
<keyword evidence="5" id="KW-0597">Phosphoprotein</keyword>
<dbReference type="Gene3D" id="3.30.565.10">
    <property type="entry name" value="Histidine kinase-like ATPase, C-terminal domain"/>
    <property type="match status" value="1"/>
</dbReference>
<comment type="caution">
    <text evidence="15">The sequence shown here is derived from an EMBL/GenBank/DDBJ whole genome shotgun (WGS) entry which is preliminary data.</text>
</comment>
<dbReference type="Gene3D" id="1.10.8.500">
    <property type="entry name" value="HAMP domain in histidine kinase"/>
    <property type="match status" value="1"/>
</dbReference>
<dbReference type="PANTHER" id="PTHR34220">
    <property type="entry name" value="SENSOR HISTIDINE KINASE YPDA"/>
    <property type="match status" value="1"/>
</dbReference>
<dbReference type="InterPro" id="IPR003660">
    <property type="entry name" value="HAMP_dom"/>
</dbReference>
<comment type="subcellular location">
    <subcellularLocation>
        <location evidence="2">Cell membrane</location>
        <topology evidence="2">Multi-pass membrane protein</topology>
    </subcellularLocation>
</comment>
<evidence type="ECO:0000256" key="6">
    <source>
        <dbReference type="ARBA" id="ARBA00022679"/>
    </source>
</evidence>
<dbReference type="SMART" id="SM00304">
    <property type="entry name" value="HAMP"/>
    <property type="match status" value="1"/>
</dbReference>
<dbReference type="InterPro" id="IPR005467">
    <property type="entry name" value="His_kinase_dom"/>
</dbReference>
<dbReference type="Pfam" id="PF06580">
    <property type="entry name" value="His_kinase"/>
    <property type="match status" value="1"/>
</dbReference>
<evidence type="ECO:0000259" key="13">
    <source>
        <dbReference type="PROSITE" id="PS50109"/>
    </source>
</evidence>
<evidence type="ECO:0000256" key="12">
    <source>
        <dbReference type="SAM" id="Phobius"/>
    </source>
</evidence>
<dbReference type="CDD" id="cd18774">
    <property type="entry name" value="PDC2_HK_sensor"/>
    <property type="match status" value="1"/>
</dbReference>
<evidence type="ECO:0000313" key="16">
    <source>
        <dbReference type="Proteomes" id="UP000243688"/>
    </source>
</evidence>
<dbReference type="GO" id="GO:0000155">
    <property type="term" value="F:phosphorelay sensor kinase activity"/>
    <property type="evidence" value="ECO:0007669"/>
    <property type="project" value="InterPro"/>
</dbReference>
<evidence type="ECO:0000259" key="14">
    <source>
        <dbReference type="PROSITE" id="PS50885"/>
    </source>
</evidence>
<dbReference type="InterPro" id="IPR036890">
    <property type="entry name" value="HATPase_C_sf"/>
</dbReference>
<evidence type="ECO:0000256" key="9">
    <source>
        <dbReference type="ARBA" id="ARBA00022840"/>
    </source>
</evidence>
<comment type="catalytic activity">
    <reaction evidence="1">
        <text>ATP + protein L-histidine = ADP + protein N-phospho-L-histidine.</text>
        <dbReference type="EC" id="2.7.13.3"/>
    </reaction>
</comment>